<organism evidence="1">
    <name type="scientific">uncultured bacterium</name>
    <name type="common">gcode 4</name>
    <dbReference type="NCBI Taxonomy" id="1234023"/>
    <lineage>
        <taxon>Bacteria</taxon>
        <taxon>environmental samples</taxon>
    </lineage>
</organism>
<sequence length="36" mass="4117">MEKILGFKLKLFFCLYKKKSSGDTGSFNVVSVIFLK</sequence>
<accession>K1X433</accession>
<reference evidence="1" key="1">
    <citation type="journal article" date="2012" name="Science">
        <title>Fermentation, hydrogen, and sulfur metabolism in multiple uncultivated bacterial phyla.</title>
        <authorList>
            <person name="Wrighton K.C."/>
            <person name="Thomas B.C."/>
            <person name="Sharon I."/>
            <person name="Miller C.S."/>
            <person name="Castelle C.J."/>
            <person name="VerBerkmoes N.C."/>
            <person name="Wilkins M.J."/>
            <person name="Hettich R.L."/>
            <person name="Lipton M.S."/>
            <person name="Williams K.H."/>
            <person name="Long P.E."/>
            <person name="Banfield J.F."/>
        </authorList>
    </citation>
    <scope>NUCLEOTIDE SEQUENCE [LARGE SCALE GENOMIC DNA]</scope>
</reference>
<protein>
    <submittedName>
        <fullName evidence="1">Uncharacterized protein</fullName>
    </submittedName>
</protein>
<evidence type="ECO:0000313" key="1">
    <source>
        <dbReference type="EMBL" id="EKD24865.1"/>
    </source>
</evidence>
<gene>
    <name evidence="1" type="ORF">ACD_80C00146G0020</name>
</gene>
<dbReference type="EMBL" id="AMFJ01036153">
    <property type="protein sequence ID" value="EKD24865.1"/>
    <property type="molecule type" value="Genomic_DNA"/>
</dbReference>
<comment type="caution">
    <text evidence="1">The sequence shown here is derived from an EMBL/GenBank/DDBJ whole genome shotgun (WGS) entry which is preliminary data.</text>
</comment>
<name>K1X433_9BACT</name>
<proteinExistence type="predicted"/>
<dbReference type="AlphaFoldDB" id="K1X433"/>